<keyword evidence="1" id="KW-0378">Hydrolase</keyword>
<accession>A0A9P3PN11</accession>
<dbReference type="GO" id="GO:0016814">
    <property type="term" value="F:hydrolase activity, acting on carbon-nitrogen (but not peptide) bonds, in cyclic amidines"/>
    <property type="evidence" value="ECO:0007669"/>
    <property type="project" value="TreeGrafter"/>
</dbReference>
<dbReference type="OrthoDB" id="10266980at2759"/>
<evidence type="ECO:0000313" key="2">
    <source>
        <dbReference type="Proteomes" id="UP001063166"/>
    </source>
</evidence>
<dbReference type="InterPro" id="IPR052349">
    <property type="entry name" value="Metallo-hydrolase_Enzymes"/>
</dbReference>
<dbReference type="PANTHER" id="PTHR32027">
    <property type="entry name" value="CYTOSINE DEAMINASE"/>
    <property type="match status" value="1"/>
</dbReference>
<proteinExistence type="predicted"/>
<dbReference type="Gene3D" id="3.20.20.140">
    <property type="entry name" value="Metal-dependent hydrolases"/>
    <property type="match status" value="1"/>
</dbReference>
<organism evidence="1 2">
    <name type="scientific">Lyophyllum shimeji</name>
    <name type="common">Hon-shimeji</name>
    <name type="synonym">Tricholoma shimeji</name>
    <dbReference type="NCBI Taxonomy" id="47721"/>
    <lineage>
        <taxon>Eukaryota</taxon>
        <taxon>Fungi</taxon>
        <taxon>Dikarya</taxon>
        <taxon>Basidiomycota</taxon>
        <taxon>Agaricomycotina</taxon>
        <taxon>Agaricomycetes</taxon>
        <taxon>Agaricomycetidae</taxon>
        <taxon>Agaricales</taxon>
        <taxon>Tricholomatineae</taxon>
        <taxon>Lyophyllaceae</taxon>
        <taxon>Lyophyllum</taxon>
    </lineage>
</organism>
<gene>
    <name evidence="1" type="ORF">LshimejAT787_0502940</name>
</gene>
<keyword evidence="2" id="KW-1185">Reference proteome</keyword>
<protein>
    <submittedName>
        <fullName evidence="1">Metallo-dependent hydrolase</fullName>
    </submittedName>
</protein>
<dbReference type="PANTHER" id="PTHR32027:SF0">
    <property type="entry name" value="CYTOSINE DEAMINASE"/>
    <property type="match status" value="1"/>
</dbReference>
<sequence length="463" mass="50958">MTDKLETVKASLTVINARLSHADKDLASKLWRVECRHGRVHTVSLQGDAEEASPAKDSNQVDANGSLMLPSLCHSHIHLDKCFILDRCNVVSGEFAEALEITSKAKAAFPLDLADLYDRGARLIRESVECGVTSMRAHVEVDKVVGFSCLDVAQALRSNFSSICDIQIAVFAQEPLFDASGDTKPGLNFDLLQEALQREGISVIGSAPYVEPTLEQAKSNIALIMAAAREHDAHVDFHLDYNLDLNSEPLVYEVISQARQHLEWWTRRREDPSQACRRITIGHATRLQLFTPEEWQHLAEAMKNLPITFVALPQSDIYMQGRDDYEKPLGAPRSTLRVPYLLNKYGIEVAMSVNNVQNAFTPQGSLDPLSLCSLGIGLFQTATLADIETLVRSVTSISKLVLGEGRTRQGLFPAPGDPADFVILQGADTLRSTVLHPPFDRTTIRAGTVVARSHHKTASSLDS</sequence>
<dbReference type="EMBL" id="BRPK01000005">
    <property type="protein sequence ID" value="GLB38429.1"/>
    <property type="molecule type" value="Genomic_DNA"/>
</dbReference>
<comment type="caution">
    <text evidence="1">The sequence shown here is derived from an EMBL/GenBank/DDBJ whole genome shotgun (WGS) entry which is preliminary data.</text>
</comment>
<evidence type="ECO:0000313" key="1">
    <source>
        <dbReference type="EMBL" id="GLB38429.1"/>
    </source>
</evidence>
<dbReference type="Proteomes" id="UP001063166">
    <property type="component" value="Unassembled WGS sequence"/>
</dbReference>
<reference evidence="1" key="1">
    <citation type="submission" date="2022-07" db="EMBL/GenBank/DDBJ databases">
        <title>The genome of Lyophyllum shimeji provides insight into the initial evolution of ectomycorrhizal fungal genome.</title>
        <authorList>
            <person name="Kobayashi Y."/>
            <person name="Shibata T."/>
            <person name="Hirakawa H."/>
            <person name="Shigenobu S."/>
            <person name="Nishiyama T."/>
            <person name="Yamada A."/>
            <person name="Hasebe M."/>
            <person name="Kawaguchi M."/>
        </authorList>
    </citation>
    <scope>NUCLEOTIDE SEQUENCE</scope>
    <source>
        <strain evidence="1">AT787</strain>
    </source>
</reference>
<name>A0A9P3PN11_LYOSH</name>
<dbReference type="InterPro" id="IPR032466">
    <property type="entry name" value="Metal_Hydrolase"/>
</dbReference>
<dbReference type="SUPFAM" id="SSF51556">
    <property type="entry name" value="Metallo-dependent hydrolases"/>
    <property type="match status" value="1"/>
</dbReference>
<dbReference type="AlphaFoldDB" id="A0A9P3PN11"/>